<sequence>MARNMAVCYRSCSYRYLTSKQLVYNNYGDPEKVLYLREVEIGSKPDLGKVRVRFLASPVNPADINQVQGVYPIKLPLPAVGGNEMVGEVEEVGDGISELSPGDRVIASHAGVGTWQTYANISEKDLIKIDKDLSLEASATFQINPPTAYRMLRDFVKLRPGDLVVQNGGNSAVGRAVIQLAKAWEYRTMSLIRERPNFAEVADELKMLGADHVLTENELFKEMKTKANSARLALNCVGGRSTLLLINCLENDGVMVTYGGMSKQPIQAPTGPFIFKNIQLHGFWMSHWYTLPENEVMADNAMDLEKKQEMLKRSCFITQLVALSTSVAERAGSIIKEWAFSGTGKPYYKGPVSLRDLYTDADIAAEDCIISSLRKHFGDTLKIIGEENIAPTGTSVINDFDPSVLIYDNECSDEMRQITSDDVVIWVDPLDGTYELVAAEGNMSRQQEVTVLIGVSYQGRPVAGIIHQPFWGTDAVGRTIWAIKGLGVHGIEIVKNNSQRYAVTTRSHSTPYIRDTLNILKEKNLISDVEFVGGAGFKACYTFSNVLKCLEGAAAYVFASPGCKKWDTCAPEAIITASGGKLTDISGSDLYYGADTQISNSGGVLATAHWINHQEFVDCIPERIKKLMPELAQN</sequence>
<dbReference type="InterPro" id="IPR020843">
    <property type="entry name" value="ER"/>
</dbReference>
<dbReference type="GO" id="GO:0141148">
    <property type="term" value="F:enoyl-[acyl-carrier-protein] reductase (NADPH) activity"/>
    <property type="evidence" value="ECO:0007669"/>
    <property type="project" value="UniProtKB-EC"/>
</dbReference>
<dbReference type="CDD" id="cd08290">
    <property type="entry name" value="ETR"/>
    <property type="match status" value="1"/>
</dbReference>
<evidence type="ECO:0000256" key="27">
    <source>
        <dbReference type="ARBA" id="ARBA00044484"/>
    </source>
</evidence>
<dbReference type="FunFam" id="3.40.50.720:FF:000112">
    <property type="entry name" value="Enoyl-[acyl-carrier-protein] reductase 1, mitochondrial"/>
    <property type="match status" value="1"/>
</dbReference>
<comment type="catalytic activity">
    <reaction evidence="31">
        <text>a 2,3-saturated acyl-[ACP] + NADP(+) = a (2E)-enoyl-[ACP] + NADPH + H(+)</text>
        <dbReference type="Rhea" id="RHEA:22564"/>
        <dbReference type="Rhea" id="RHEA-COMP:9925"/>
        <dbReference type="Rhea" id="RHEA-COMP:9926"/>
        <dbReference type="ChEBI" id="CHEBI:15378"/>
        <dbReference type="ChEBI" id="CHEBI:57783"/>
        <dbReference type="ChEBI" id="CHEBI:58349"/>
        <dbReference type="ChEBI" id="CHEBI:78784"/>
        <dbReference type="ChEBI" id="CHEBI:78785"/>
        <dbReference type="EC" id="1.3.1.104"/>
    </reaction>
</comment>
<dbReference type="Gene3D" id="3.40.50.720">
    <property type="entry name" value="NAD(P)-binding Rossmann-like Domain"/>
    <property type="match status" value="1"/>
</dbReference>
<evidence type="ECO:0000256" key="16">
    <source>
        <dbReference type="ARBA" id="ARBA00023128"/>
    </source>
</evidence>
<evidence type="ECO:0000256" key="18">
    <source>
        <dbReference type="ARBA" id="ARBA00038963"/>
    </source>
</evidence>
<comment type="similarity">
    <text evidence="4">Belongs to the zinc-containing alcohol dehydrogenase family. Quinone oxidoreductase subfamily.</text>
</comment>
<dbReference type="GO" id="GO:0046854">
    <property type="term" value="P:phosphatidylinositol phosphate biosynthetic process"/>
    <property type="evidence" value="ECO:0007669"/>
    <property type="project" value="InterPro"/>
</dbReference>
<dbReference type="InterPro" id="IPR051034">
    <property type="entry name" value="Mito_Enoyl-ACP_Reductase"/>
</dbReference>
<evidence type="ECO:0000256" key="20">
    <source>
        <dbReference type="ARBA" id="ARBA00041058"/>
    </source>
</evidence>
<gene>
    <name evidence="34" type="ORF">NOO_LOCUS5740</name>
</gene>
<evidence type="ECO:0000256" key="3">
    <source>
        <dbReference type="ARBA" id="ARBA00009759"/>
    </source>
</evidence>
<evidence type="ECO:0000256" key="31">
    <source>
        <dbReference type="ARBA" id="ARBA00048843"/>
    </source>
</evidence>
<dbReference type="GO" id="GO:0046872">
    <property type="term" value="F:metal ion binding"/>
    <property type="evidence" value="ECO:0007669"/>
    <property type="project" value="UniProtKB-KW"/>
</dbReference>
<keyword evidence="10" id="KW-0276">Fatty acid metabolism</keyword>
<evidence type="ECO:0000256" key="22">
    <source>
        <dbReference type="ARBA" id="ARBA00042123"/>
    </source>
</evidence>
<keyword evidence="15" id="KW-0443">Lipid metabolism</keyword>
<evidence type="ECO:0000313" key="36">
    <source>
        <dbReference type="WBParaSite" id="nOo.2.0.1.t05740-RA"/>
    </source>
</evidence>
<evidence type="ECO:0000256" key="32">
    <source>
        <dbReference type="PIRSR" id="PIRSR600760-2"/>
    </source>
</evidence>
<organism evidence="36">
    <name type="scientific">Onchocerca ochengi</name>
    <name type="common">Filarial nematode worm</name>
    <dbReference type="NCBI Taxonomy" id="42157"/>
    <lineage>
        <taxon>Eukaryota</taxon>
        <taxon>Metazoa</taxon>
        <taxon>Ecdysozoa</taxon>
        <taxon>Nematoda</taxon>
        <taxon>Chromadorea</taxon>
        <taxon>Rhabditida</taxon>
        <taxon>Spirurina</taxon>
        <taxon>Spiruromorpha</taxon>
        <taxon>Filarioidea</taxon>
        <taxon>Onchocercidae</taxon>
        <taxon>Onchocerca</taxon>
    </lineage>
</organism>
<evidence type="ECO:0000259" key="33">
    <source>
        <dbReference type="SMART" id="SM00829"/>
    </source>
</evidence>
<dbReference type="SMART" id="SM00829">
    <property type="entry name" value="PKS_ER"/>
    <property type="match status" value="1"/>
</dbReference>
<dbReference type="EC" id="3.1.3.57" evidence="28"/>
<keyword evidence="11 32" id="KW-0460">Magnesium</keyword>
<evidence type="ECO:0000256" key="24">
    <source>
        <dbReference type="ARBA" id="ARBA00044466"/>
    </source>
</evidence>
<dbReference type="InterPro" id="IPR036291">
    <property type="entry name" value="NAD(P)-bd_dom_sf"/>
</dbReference>
<feature type="domain" description="Enoyl reductase (ER)" evidence="33">
    <location>
        <begin position="28"/>
        <end position="335"/>
    </location>
</feature>
<evidence type="ECO:0000256" key="21">
    <source>
        <dbReference type="ARBA" id="ARBA00041815"/>
    </source>
</evidence>
<feature type="binding site" evidence="32">
    <location>
        <position position="567"/>
    </location>
    <ligand>
        <name>Mg(2+)</name>
        <dbReference type="ChEBI" id="CHEBI:18420"/>
        <label>1</label>
        <note>catalytic</note>
    </ligand>
</feature>
<dbReference type="PROSITE" id="PS00630">
    <property type="entry name" value="IMP_2"/>
    <property type="match status" value="1"/>
</dbReference>
<evidence type="ECO:0000313" key="35">
    <source>
        <dbReference type="Proteomes" id="UP000271087"/>
    </source>
</evidence>
<evidence type="ECO:0000256" key="28">
    <source>
        <dbReference type="ARBA" id="ARBA00044519"/>
    </source>
</evidence>
<evidence type="ECO:0000256" key="25">
    <source>
        <dbReference type="ARBA" id="ARBA00044478"/>
    </source>
</evidence>
<feature type="binding site" evidence="32">
    <location>
        <position position="428"/>
    </location>
    <ligand>
        <name>Mg(2+)</name>
        <dbReference type="ChEBI" id="CHEBI:18420"/>
        <label>1</label>
        <note>catalytic</note>
    </ligand>
</feature>
<keyword evidence="13" id="KW-0809">Transit peptide</keyword>
<dbReference type="Gene3D" id="3.40.190.80">
    <property type="match status" value="1"/>
</dbReference>
<reference evidence="34 35" key="2">
    <citation type="submission" date="2018-08" db="EMBL/GenBank/DDBJ databases">
        <authorList>
            <person name="Laetsch R D."/>
            <person name="Stevens L."/>
            <person name="Kumar S."/>
            <person name="Blaxter L. M."/>
        </authorList>
    </citation>
    <scope>NUCLEOTIDE SEQUENCE [LARGE SCALE GENOMIC DNA]</scope>
</reference>
<dbReference type="InterPro" id="IPR020550">
    <property type="entry name" value="Inositol_monophosphatase_CS"/>
</dbReference>
<evidence type="ECO:0000256" key="23">
    <source>
        <dbReference type="ARBA" id="ARBA00044465"/>
    </source>
</evidence>
<proteinExistence type="inferred from homology"/>
<comment type="catalytic activity">
    <reaction evidence="26">
        <text>adenosine 3',5'-bisphosphate + H2O = AMP + phosphate</text>
        <dbReference type="Rhea" id="RHEA:10040"/>
        <dbReference type="ChEBI" id="CHEBI:15377"/>
        <dbReference type="ChEBI" id="CHEBI:43474"/>
        <dbReference type="ChEBI" id="CHEBI:58343"/>
        <dbReference type="ChEBI" id="CHEBI:456215"/>
        <dbReference type="EC" id="3.1.3.7"/>
    </reaction>
    <physiologicalReaction direction="left-to-right" evidence="26">
        <dbReference type="Rhea" id="RHEA:10041"/>
    </physiologicalReaction>
</comment>
<evidence type="ECO:0000256" key="30">
    <source>
        <dbReference type="ARBA" id="ARBA00044554"/>
    </source>
</evidence>
<comment type="subcellular location">
    <subcellularLocation>
        <location evidence="2">Mitochondrion</location>
    </subcellularLocation>
</comment>
<dbReference type="InterPro" id="IPR000760">
    <property type="entry name" value="Inositol_monophosphatase-like"/>
</dbReference>
<reference evidence="36" key="1">
    <citation type="submission" date="2016-06" db="UniProtKB">
        <authorList>
            <consortium name="WormBaseParasite"/>
        </authorList>
    </citation>
    <scope>IDENTIFICATION</scope>
</reference>
<evidence type="ECO:0000256" key="17">
    <source>
        <dbReference type="ARBA" id="ARBA00023160"/>
    </source>
</evidence>
<evidence type="ECO:0000256" key="9">
    <source>
        <dbReference type="ARBA" id="ARBA00022801"/>
    </source>
</evidence>
<keyword evidence="14" id="KW-0560">Oxidoreductase</keyword>
<evidence type="ECO:0000256" key="14">
    <source>
        <dbReference type="ARBA" id="ARBA00023002"/>
    </source>
</evidence>
<comment type="catalytic activity">
    <reaction evidence="25">
        <text>1D-myo-inositol 1,4-bisphosphate + H2O = 1D-myo-inositol 4-phosphate + phosphate</text>
        <dbReference type="Rhea" id="RHEA:15553"/>
        <dbReference type="ChEBI" id="CHEBI:15377"/>
        <dbReference type="ChEBI" id="CHEBI:43474"/>
        <dbReference type="ChEBI" id="CHEBI:58282"/>
        <dbReference type="ChEBI" id="CHEBI:58469"/>
        <dbReference type="EC" id="3.1.3.57"/>
    </reaction>
    <physiologicalReaction direction="left-to-right" evidence="25">
        <dbReference type="Rhea" id="RHEA:15554"/>
    </physiologicalReaction>
</comment>
<evidence type="ECO:0000256" key="26">
    <source>
        <dbReference type="ARBA" id="ARBA00044479"/>
    </source>
</evidence>
<feature type="binding site" evidence="32">
    <location>
        <position position="386"/>
    </location>
    <ligand>
        <name>Mg(2+)</name>
        <dbReference type="ChEBI" id="CHEBI:18420"/>
        <label>1</label>
        <note>catalytic</note>
    </ligand>
</feature>
<comment type="cofactor">
    <cofactor evidence="1 32">
        <name>Mg(2+)</name>
        <dbReference type="ChEBI" id="CHEBI:18420"/>
    </cofactor>
</comment>
<evidence type="ECO:0000256" key="29">
    <source>
        <dbReference type="ARBA" id="ARBA00044544"/>
    </source>
</evidence>
<dbReference type="GO" id="GO:0008441">
    <property type="term" value="F:3'(2'),5'-bisphosphate nucleotidase activity"/>
    <property type="evidence" value="ECO:0007669"/>
    <property type="project" value="UniProtKB-EC"/>
</dbReference>
<name>A0A182ECE6_ONCOC</name>
<comment type="catalytic activity">
    <reaction evidence="23">
        <text>1D-myo-inositol 1,3,4-trisphosphate + H2O = 1D-myo-inositol 3,4-bisphosphate + phosphate</text>
        <dbReference type="Rhea" id="RHEA:70319"/>
        <dbReference type="ChEBI" id="CHEBI:15377"/>
        <dbReference type="ChEBI" id="CHEBI:43474"/>
        <dbReference type="ChEBI" id="CHEBI:58414"/>
        <dbReference type="ChEBI" id="CHEBI:83241"/>
    </reaction>
    <physiologicalReaction direction="left-to-right" evidence="23">
        <dbReference type="Rhea" id="RHEA:70320"/>
    </physiologicalReaction>
</comment>
<dbReference type="SUPFAM" id="SSF56655">
    <property type="entry name" value="Carbohydrate phosphatase"/>
    <property type="match status" value="1"/>
</dbReference>
<dbReference type="Pfam" id="PF08240">
    <property type="entry name" value="ADH_N"/>
    <property type="match status" value="1"/>
</dbReference>
<dbReference type="Pfam" id="PF00459">
    <property type="entry name" value="Inositol_P"/>
    <property type="match status" value="1"/>
</dbReference>
<evidence type="ECO:0000256" key="2">
    <source>
        <dbReference type="ARBA" id="ARBA00004173"/>
    </source>
</evidence>
<keyword evidence="6" id="KW-0444">Lipid biosynthesis</keyword>
<dbReference type="EC" id="3.1.3.7" evidence="5"/>
<comment type="similarity">
    <text evidence="3">Belongs to the inositol monophosphatase superfamily.</text>
</comment>
<evidence type="ECO:0000256" key="4">
    <source>
        <dbReference type="ARBA" id="ARBA00010371"/>
    </source>
</evidence>
<keyword evidence="7" id="KW-0452">Lithium</keyword>
<evidence type="ECO:0000256" key="6">
    <source>
        <dbReference type="ARBA" id="ARBA00022516"/>
    </source>
</evidence>
<dbReference type="SUPFAM" id="SSF50129">
    <property type="entry name" value="GroES-like"/>
    <property type="match status" value="1"/>
</dbReference>
<dbReference type="InterPro" id="IPR013154">
    <property type="entry name" value="ADH-like_N"/>
</dbReference>
<dbReference type="GO" id="GO:0005739">
    <property type="term" value="C:mitochondrion"/>
    <property type="evidence" value="ECO:0007669"/>
    <property type="project" value="UniProtKB-SubCell"/>
</dbReference>
<dbReference type="InterPro" id="IPR013149">
    <property type="entry name" value="ADH-like_C"/>
</dbReference>
<dbReference type="Pfam" id="PF00107">
    <property type="entry name" value="ADH_zinc_N"/>
    <property type="match status" value="1"/>
</dbReference>
<dbReference type="PANTHER" id="PTHR43981:SF2">
    <property type="entry name" value="ENOYL-[ACYL-CARRIER-PROTEIN] REDUCTASE, MITOCHONDRIAL"/>
    <property type="match status" value="1"/>
</dbReference>
<dbReference type="EMBL" id="UYRW01001604">
    <property type="protein sequence ID" value="VDK79138.1"/>
    <property type="molecule type" value="Genomic_DNA"/>
</dbReference>
<evidence type="ECO:0000256" key="15">
    <source>
        <dbReference type="ARBA" id="ARBA00023098"/>
    </source>
</evidence>
<accession>A0A182ECE6</accession>
<keyword evidence="35" id="KW-1185">Reference proteome</keyword>
<evidence type="ECO:0000256" key="10">
    <source>
        <dbReference type="ARBA" id="ARBA00022832"/>
    </source>
</evidence>
<evidence type="ECO:0000256" key="7">
    <source>
        <dbReference type="ARBA" id="ARBA00022671"/>
    </source>
</evidence>
<comment type="catalytic activity">
    <reaction evidence="24">
        <text>adenosine 2',5'-bisphosphate + H2O = AMP + phosphate</text>
        <dbReference type="Rhea" id="RHEA:77643"/>
        <dbReference type="ChEBI" id="CHEBI:15377"/>
        <dbReference type="ChEBI" id="CHEBI:43474"/>
        <dbReference type="ChEBI" id="CHEBI:194156"/>
        <dbReference type="ChEBI" id="CHEBI:456215"/>
        <dbReference type="EC" id="3.1.3.7"/>
    </reaction>
    <physiologicalReaction direction="left-to-right" evidence="24">
        <dbReference type="Rhea" id="RHEA:77644"/>
    </physiologicalReaction>
</comment>
<dbReference type="STRING" id="42157.A0A182ECE6"/>
<keyword evidence="17" id="KW-0275">Fatty acid biosynthesis</keyword>
<dbReference type="WBParaSite" id="nOo.2.0.1.t05740-RA">
    <property type="protein sequence ID" value="nOo.2.0.1.t05740-RA"/>
    <property type="gene ID" value="nOo.2.0.1.g05740"/>
</dbReference>
<feature type="binding site" evidence="32">
    <location>
        <position position="431"/>
    </location>
    <ligand>
        <name>Mg(2+)</name>
        <dbReference type="ChEBI" id="CHEBI:18420"/>
        <label>1</label>
        <note>catalytic</note>
    </ligand>
</feature>
<dbReference type="SUPFAM" id="SSF51735">
    <property type="entry name" value="NAD(P)-binding Rossmann-fold domains"/>
    <property type="match status" value="1"/>
</dbReference>
<dbReference type="Gene3D" id="3.90.180.10">
    <property type="entry name" value="Medium-chain alcohol dehydrogenases, catalytic domain"/>
    <property type="match status" value="1"/>
</dbReference>
<dbReference type="PANTHER" id="PTHR43981">
    <property type="entry name" value="ENOYL-[ACYL-CARRIER-PROTEIN] REDUCTASE, MITOCHONDRIAL"/>
    <property type="match status" value="1"/>
</dbReference>
<evidence type="ECO:0000256" key="8">
    <source>
        <dbReference type="ARBA" id="ARBA00022723"/>
    </source>
</evidence>
<dbReference type="Proteomes" id="UP000271087">
    <property type="component" value="Unassembled WGS sequence"/>
</dbReference>
<evidence type="ECO:0000256" key="19">
    <source>
        <dbReference type="ARBA" id="ARBA00040342"/>
    </source>
</evidence>
<dbReference type="GO" id="GO:0006633">
    <property type="term" value="P:fatty acid biosynthetic process"/>
    <property type="evidence" value="ECO:0007669"/>
    <property type="project" value="UniProtKB-KW"/>
</dbReference>
<evidence type="ECO:0000256" key="12">
    <source>
        <dbReference type="ARBA" id="ARBA00022857"/>
    </source>
</evidence>
<dbReference type="EC" id="1.3.1.104" evidence="18"/>
<keyword evidence="16" id="KW-0496">Mitochondrion</keyword>
<evidence type="ECO:0000256" key="13">
    <source>
        <dbReference type="ARBA" id="ARBA00022946"/>
    </source>
</evidence>
<evidence type="ECO:0000256" key="5">
    <source>
        <dbReference type="ARBA" id="ARBA00012633"/>
    </source>
</evidence>
<dbReference type="FunFam" id="3.40.190.80:FF:000006">
    <property type="entry name" value="Bisphosphate nucleotidase 1"/>
    <property type="match status" value="1"/>
</dbReference>
<feature type="binding site" evidence="32">
    <location>
        <position position="430"/>
    </location>
    <ligand>
        <name>Mg(2+)</name>
        <dbReference type="ChEBI" id="CHEBI:18420"/>
        <label>1</label>
        <note>catalytic</note>
    </ligand>
</feature>
<keyword evidence="9" id="KW-0378">Hydrolase</keyword>
<protein>
    <recommendedName>
        <fullName evidence="19">3'(2'),5'-bisphosphate nucleotidase 1</fullName>
        <ecNumber evidence="18">1.3.1.104</ecNumber>
        <ecNumber evidence="28">3.1.3.57</ecNumber>
        <ecNumber evidence="5">3.1.3.7</ecNumber>
    </recommendedName>
    <alternativeName>
        <fullName evidence="22">2-enoyl thioester reductase</fullName>
    </alternativeName>
    <alternativeName>
        <fullName evidence="29">3'-phosphoadenosine 5'-phosphate phosphatase</fullName>
    </alternativeName>
    <alternativeName>
        <fullName evidence="21">Bisphosphate 3'-nucleotidase 1</fullName>
    </alternativeName>
    <alternativeName>
        <fullName evidence="20">Enoyl-[acyl-carrier-protein] reductase, mitochondrial</fullName>
    </alternativeName>
    <alternativeName>
        <fullName evidence="30">Inositol-polyphosphate 1-phosphatase</fullName>
    </alternativeName>
</protein>
<dbReference type="Gene3D" id="3.30.540.10">
    <property type="entry name" value="Fructose-1,6-Bisphosphatase, subunit A, domain 1"/>
    <property type="match status" value="1"/>
</dbReference>
<evidence type="ECO:0000256" key="11">
    <source>
        <dbReference type="ARBA" id="ARBA00022842"/>
    </source>
</evidence>
<dbReference type="PRINTS" id="PR00377">
    <property type="entry name" value="IMPHPHTASES"/>
</dbReference>
<dbReference type="GO" id="GO:0004441">
    <property type="term" value="F:inositol-1,4-bisphosphate 1-phosphatase activity"/>
    <property type="evidence" value="ECO:0007669"/>
    <property type="project" value="UniProtKB-EC"/>
</dbReference>
<dbReference type="OrthoDB" id="411145at2759"/>
<evidence type="ECO:0000313" key="34">
    <source>
        <dbReference type="EMBL" id="VDK79138.1"/>
    </source>
</evidence>
<dbReference type="InterPro" id="IPR011032">
    <property type="entry name" value="GroES-like_sf"/>
</dbReference>
<dbReference type="AlphaFoldDB" id="A0A182ECE6"/>
<keyword evidence="12" id="KW-0521">NADP</keyword>
<comment type="catalytic activity">
    <reaction evidence="27">
        <text>3'-phosphoadenylyl sulfate + H2O = adenosine 5'-phosphosulfate + phosphate</text>
        <dbReference type="Rhea" id="RHEA:77639"/>
        <dbReference type="ChEBI" id="CHEBI:15377"/>
        <dbReference type="ChEBI" id="CHEBI:43474"/>
        <dbReference type="ChEBI" id="CHEBI:58243"/>
        <dbReference type="ChEBI" id="CHEBI:58339"/>
        <dbReference type="EC" id="3.1.3.7"/>
    </reaction>
    <physiologicalReaction direction="left-to-right" evidence="27">
        <dbReference type="Rhea" id="RHEA:77640"/>
    </physiologicalReaction>
</comment>
<keyword evidence="8 32" id="KW-0479">Metal-binding</keyword>
<evidence type="ECO:0000256" key="1">
    <source>
        <dbReference type="ARBA" id="ARBA00001946"/>
    </source>
</evidence>